<organism evidence="1 2">
    <name type="scientific">Peronosclerospora sorghi</name>
    <dbReference type="NCBI Taxonomy" id="230839"/>
    <lineage>
        <taxon>Eukaryota</taxon>
        <taxon>Sar</taxon>
        <taxon>Stramenopiles</taxon>
        <taxon>Oomycota</taxon>
        <taxon>Peronosporomycetes</taxon>
        <taxon>Peronosporales</taxon>
        <taxon>Peronosporaceae</taxon>
        <taxon>Peronosclerospora</taxon>
    </lineage>
</organism>
<name>A0ACC0VZ71_9STRA</name>
<reference evidence="1 2" key="1">
    <citation type="journal article" date="2022" name="bioRxiv">
        <title>The genome of the oomycete Peronosclerospora sorghi, a cosmopolitan pathogen of maize and sorghum, is inflated with dispersed pseudogenes.</title>
        <authorList>
            <person name="Fletcher K."/>
            <person name="Martin F."/>
            <person name="Isakeit T."/>
            <person name="Cavanaugh K."/>
            <person name="Magill C."/>
            <person name="Michelmore R."/>
        </authorList>
    </citation>
    <scope>NUCLEOTIDE SEQUENCE [LARGE SCALE GENOMIC DNA]</scope>
    <source>
        <strain evidence="1">P6</strain>
    </source>
</reference>
<dbReference type="Proteomes" id="UP001163321">
    <property type="component" value="Chromosome 5"/>
</dbReference>
<evidence type="ECO:0000313" key="1">
    <source>
        <dbReference type="EMBL" id="KAI9911143.1"/>
    </source>
</evidence>
<accession>A0ACC0VZ71</accession>
<evidence type="ECO:0000313" key="2">
    <source>
        <dbReference type="Proteomes" id="UP001163321"/>
    </source>
</evidence>
<sequence>MNAEFKAHIESRSGWTTDWMPAGFAKNDHGQVVGFNTRLVWKGLKQKLDIDLFYTYLPMANVNTIRNVLSVVVGMGYVTEQLDIDTAFHKRRSRKRYTLKCLTA</sequence>
<dbReference type="EMBL" id="CM047584">
    <property type="protein sequence ID" value="KAI9911143.1"/>
    <property type="molecule type" value="Genomic_DNA"/>
</dbReference>
<proteinExistence type="predicted"/>
<protein>
    <submittedName>
        <fullName evidence="1">Uncharacterized protein</fullName>
    </submittedName>
</protein>
<comment type="caution">
    <text evidence="1">The sequence shown here is derived from an EMBL/GenBank/DDBJ whole genome shotgun (WGS) entry which is preliminary data.</text>
</comment>
<keyword evidence="2" id="KW-1185">Reference proteome</keyword>
<gene>
    <name evidence="1" type="ORF">PsorP6_008717</name>
</gene>